<accession>A0A097IDY8</accession>
<proteinExistence type="predicted"/>
<gene>
    <name evidence="2" type="ORF">CDOO_03045</name>
</gene>
<feature type="transmembrane region" description="Helical" evidence="1">
    <location>
        <begin position="43"/>
        <end position="66"/>
    </location>
</feature>
<dbReference type="GO" id="GO:0005576">
    <property type="term" value="C:extracellular region"/>
    <property type="evidence" value="ECO:0007669"/>
    <property type="project" value="TreeGrafter"/>
</dbReference>
<dbReference type="KEGG" id="cdo:CDOO_03045"/>
<dbReference type="eggNOG" id="COG3266">
    <property type="taxonomic scope" value="Bacteria"/>
</dbReference>
<dbReference type="PANTHER" id="PTHR40765:SF2">
    <property type="entry name" value="ESX-2 SECRETION SYSTEM ATPASE ECCB2"/>
    <property type="match status" value="1"/>
</dbReference>
<dbReference type="EMBL" id="CP006764">
    <property type="protein sequence ID" value="AIT60337.1"/>
    <property type="molecule type" value="Genomic_DNA"/>
</dbReference>
<organism evidence="2 3">
    <name type="scientific">Corynebacterium doosanense CAU 212 = DSM 45436</name>
    <dbReference type="NCBI Taxonomy" id="558173"/>
    <lineage>
        <taxon>Bacteria</taxon>
        <taxon>Bacillati</taxon>
        <taxon>Actinomycetota</taxon>
        <taxon>Actinomycetes</taxon>
        <taxon>Mycobacteriales</taxon>
        <taxon>Corynebacteriaceae</taxon>
        <taxon>Corynebacterium</taxon>
    </lineage>
</organism>
<dbReference type="HOGENOM" id="CLU_036302_3_1_11"/>
<protein>
    <submittedName>
        <fullName evidence="2">MPSS family PPE41 protein secretion system protein</fullName>
    </submittedName>
</protein>
<dbReference type="AlphaFoldDB" id="A0A097IDY8"/>
<keyword evidence="1" id="KW-1133">Transmembrane helix</keyword>
<dbReference type="RefSeq" id="WP_026159264.1">
    <property type="nucleotide sequence ID" value="NZ_AQUX01000002.1"/>
</dbReference>
<keyword evidence="1" id="KW-0812">Transmembrane</keyword>
<dbReference type="InterPro" id="IPR044857">
    <property type="entry name" value="T7SS_EccB_R1"/>
</dbReference>
<evidence type="ECO:0000256" key="1">
    <source>
        <dbReference type="SAM" id="Phobius"/>
    </source>
</evidence>
<sequence>MSTPLQPTTRAQVSGHRFLRRRVEHGLAFGDIRMIHDPLAARARGMIFGTVAVVLGMLGAGLFAWLNPQPDPGDAPILRSESGALFVRIDDHLHPVINLASARLAVGSPADPVAVGSDYLAAADKGVPVGINPAPGVIADPEDSSRIWASCTSVDGVITVLADGAPVRLPDGGAVLAEGPTSDWVLTADGRRELPADTLSQGRVLRRGLGITPETPRLAVPAEVLSAMTERPAWAAPEPLPTVLTAGEQSWALNSDSAVAGLTPTQADILTGLGAERREVAARDISRYADAVPVNLPAEAPEFLDPVGSRLCGLSDGTVGRDGLVLVPGAVALSGDAPASYFAGLAQGAVAVDSGHGLHVVSPEGMRFPASPEALAALGITGAEAVDWSIVAVLPEGPTLSAEYARRAVY</sequence>
<dbReference type="NCBIfam" id="TIGR03919">
    <property type="entry name" value="T7SS_EccB"/>
    <property type="match status" value="1"/>
</dbReference>
<dbReference type="PANTHER" id="PTHR40765">
    <property type="entry name" value="ESX-2 SECRETION SYSTEM ATPASE ECCB2"/>
    <property type="match status" value="1"/>
</dbReference>
<dbReference type="InterPro" id="IPR007795">
    <property type="entry name" value="T7SS_EccB"/>
</dbReference>
<reference evidence="2 3" key="1">
    <citation type="submission" date="2013-09" db="EMBL/GenBank/DDBJ databases">
        <title>Complete genome sequence of Corynebacterium doosanense CAU 212(T) (=DSM 45436(T)), isolated from activated sludge.</title>
        <authorList>
            <person name="Schaffert L."/>
            <person name="Albersmeier A."/>
            <person name="Kalinowski J."/>
            <person name="Ruckert C."/>
        </authorList>
    </citation>
    <scope>NUCLEOTIDE SEQUENCE [LARGE SCALE GENOMIC DNA]</scope>
    <source>
        <strain evidence="2 3">CAU 212</strain>
    </source>
</reference>
<evidence type="ECO:0000313" key="2">
    <source>
        <dbReference type="EMBL" id="AIT60337.1"/>
    </source>
</evidence>
<dbReference type="Pfam" id="PF05108">
    <property type="entry name" value="T7SS_ESX1_EccB"/>
    <property type="match status" value="2"/>
</dbReference>
<dbReference type="STRING" id="558173.CDOO_03045"/>
<evidence type="ECO:0000313" key="3">
    <source>
        <dbReference type="Proteomes" id="UP000029914"/>
    </source>
</evidence>
<dbReference type="Gene3D" id="3.30.2390.20">
    <property type="entry name" value="Type VII secretion system EccB, repeat 1 domain"/>
    <property type="match status" value="1"/>
</dbReference>
<dbReference type="OrthoDB" id="3847604at2"/>
<name>A0A097IDY8_9CORY</name>
<dbReference type="Proteomes" id="UP000029914">
    <property type="component" value="Chromosome"/>
</dbReference>
<keyword evidence="3" id="KW-1185">Reference proteome</keyword>
<keyword evidence="1" id="KW-0472">Membrane</keyword>